<proteinExistence type="inferred from homology"/>
<dbReference type="Gene3D" id="3.80.10.10">
    <property type="entry name" value="Ribonuclease Inhibitor"/>
    <property type="match status" value="2"/>
</dbReference>
<evidence type="ECO:0000313" key="7">
    <source>
        <dbReference type="EMBL" id="CAN66237.1"/>
    </source>
</evidence>
<dbReference type="EMBL" id="AM478485">
    <property type="protein sequence ID" value="CAN66237.1"/>
    <property type="molecule type" value="Genomic_DNA"/>
</dbReference>
<protein>
    <recommendedName>
        <fullName evidence="6">AAA+ ATPase domain-containing protein</fullName>
    </recommendedName>
</protein>
<comment type="similarity">
    <text evidence="1">Belongs to the disease resistance NB-LRR family.</text>
</comment>
<dbReference type="InterPro" id="IPR003593">
    <property type="entry name" value="AAA+_ATPase"/>
</dbReference>
<dbReference type="SMART" id="SM00382">
    <property type="entry name" value="AAA"/>
    <property type="match status" value="1"/>
</dbReference>
<gene>
    <name evidence="7" type="ORF">VITISV_041837</name>
</gene>
<dbReference type="InterPro" id="IPR057135">
    <property type="entry name" value="At4g27190-like_LRR"/>
</dbReference>
<name>A5C150_VITVI</name>
<dbReference type="InterPro" id="IPR042197">
    <property type="entry name" value="Apaf_helical"/>
</dbReference>
<dbReference type="ExpressionAtlas" id="A5C150">
    <property type="expression patterns" value="baseline and differential"/>
</dbReference>
<dbReference type="InterPro" id="IPR032675">
    <property type="entry name" value="LRR_dom_sf"/>
</dbReference>
<dbReference type="SUPFAM" id="SSF56801">
    <property type="entry name" value="Acetyl-CoA synthetase-like"/>
    <property type="match status" value="1"/>
</dbReference>
<dbReference type="SUPFAM" id="SSF52047">
    <property type="entry name" value="RNI-like"/>
    <property type="match status" value="1"/>
</dbReference>
<dbReference type="Gene3D" id="1.10.8.430">
    <property type="entry name" value="Helical domain of apoptotic protease-activating factors"/>
    <property type="match status" value="1"/>
</dbReference>
<evidence type="ECO:0000256" key="5">
    <source>
        <dbReference type="SAM" id="Coils"/>
    </source>
</evidence>
<dbReference type="GO" id="GO:0043531">
    <property type="term" value="F:ADP binding"/>
    <property type="evidence" value="ECO:0007669"/>
    <property type="project" value="InterPro"/>
</dbReference>
<dbReference type="GO" id="GO:0005524">
    <property type="term" value="F:ATP binding"/>
    <property type="evidence" value="ECO:0007669"/>
    <property type="project" value="UniProtKB-KW"/>
</dbReference>
<evidence type="ECO:0000256" key="2">
    <source>
        <dbReference type="ARBA" id="ARBA00022741"/>
    </source>
</evidence>
<dbReference type="Gene3D" id="3.40.50.12780">
    <property type="entry name" value="N-terminal domain of ligase-like"/>
    <property type="match status" value="1"/>
</dbReference>
<dbReference type="InterPro" id="IPR027417">
    <property type="entry name" value="P-loop_NTPase"/>
</dbReference>
<dbReference type="Gene3D" id="3.40.50.300">
    <property type="entry name" value="P-loop containing nucleotide triphosphate hydrolases"/>
    <property type="match status" value="1"/>
</dbReference>
<dbReference type="GO" id="GO:0006952">
    <property type="term" value="P:defense response"/>
    <property type="evidence" value="ECO:0007669"/>
    <property type="project" value="UniProtKB-KW"/>
</dbReference>
<evidence type="ECO:0000256" key="1">
    <source>
        <dbReference type="ARBA" id="ARBA00008894"/>
    </source>
</evidence>
<dbReference type="InterPro" id="IPR050905">
    <property type="entry name" value="Plant_NBS-LRR"/>
</dbReference>
<keyword evidence="4" id="KW-0067">ATP-binding</keyword>
<sequence length="1494" mass="168169">MVDIVFSVAAKVSEYLVVPVVRQLGYLFNYRTNIEDLSQEVEKLRDARDRHQHSVNEAIGNGHKIEDYVCKWLTRADGFIQDACKFLEDEKEAQKSCFNGLCPNLKSRHQLSREARKKAGVSVQILENGQFEKVSYRTPLQGIRTAPSEALESRMLTLNEVMEALRDANINRIGLWGMGGVGKSTLVKHLAEQANQEKLFDKVVKVSVLQTPDLERIQRELADGLGMKFEEESEQGRAARLLQRMEAEKTILIILDDLWAELELEKVGIPSPDDHKGCKLVLTSRNKQVLSNEMSTQKDFRVRHLQEDETWILFKNTAGDSIENPELQPIAVDVAKECAGLPLAIVTVAKALKNKNVSIWKDALQQLKSQTSTNITGIETKVYSSLKLSYEHLEGDEVKSLCLLCGLFSSYIHIRDLLKYGVGLRLFQGTNTLEEAKNRIDTLVDNLKSSNFLLEIGHNAVVRMHDLVRSTARKITSKQRHVFTHQKTTVRVEEWSRIDELQVTWVKLHDCDIHELPEGLRNSTVDSSKAVRFEQFFHDKSDVWSWEEIFEANSTLKLNKFDTSLHLVDGISKLLKRTEDLHLRELCGGTNVLSKLNREGFLKLKHLNVESSPEIQYIVNSMDLTPSHGAFPVMETLSLNQLINLQEVCRGQFPARSFGCLRKVEVGDCNGLKCLFSLSVARGLSRLEEIKDLPKLSNFCFEENPVLPKPASTIAGPSTPPLNQPEIRDGQLLLSFGGNLRSLKLKNCMSLSKLFPPSLLQNLEELIVENCGQLEHVFDLEELNVDDGHVGLPKLRHICNCGSSRNHFPSSMASAPVGNIIFPKLFHIFLQFLPNLTSFVSPGYHSLQRLHRADLDTPFPVLFYERFAFPSLNFLFIGRLDNVKKIWPYQIPQDSFSKLEKVTVSSCGQLLNIFPSCMLKRLQSLQFLRAVDCSSLEAVFDVEGTNVNVNVDRSSLGNTFVFPKVTTLFLSHLHQLRSFYPEAHTSQWPLLERLMVYDCHKLNVFAFETPTFQQRHGEGNLDMPLFLLPHVAFPNLEELALGQNRDTEIWPEQFPVDSFPRLRFLGIYDYRDILVVIPSFMLQRLHNLEVLKVKRCSLVKEVFQLEGLDEENQAKRLARLREIWLFNLPRLTHLWKENSKPGPDLQSLESLEVLNCESLINLVPSSIEFPIGTIGAPGWVTFSLQKLLRTYRELHANASCIAHNLLLNQKPLFKPGNRVLLAYISGLDFIDPFFGCLRAELLPAPILPLDPLQRGRQALLKIENVTKSCNALAVLSTIWYHVAVCAETLKSGSNAAQEFVLDMLCLLKHSWSTMPIYIAKSQAIIVAEAVPILQMLMKTCLPSSSVGSLSSEKSTPNPYAEDFKILGSVVLAKGVRTGFPDTPSDGFVSHGGGTWAMAGCCNDVQDLLTSVNDPDKHIRIVYVSRPDVMWQSSGCYVCECRVPLLEGVRIGEARHVYSWGNPDGGNPDENACHVSSGNVCHVSSGGGVPTMPPF</sequence>
<feature type="coiled-coil region" evidence="5">
    <location>
        <begin position="27"/>
        <end position="54"/>
    </location>
</feature>
<dbReference type="PRINTS" id="PR00364">
    <property type="entry name" value="DISEASERSIST"/>
</dbReference>
<feature type="domain" description="AAA+ ATPase" evidence="6">
    <location>
        <begin position="169"/>
        <end position="308"/>
    </location>
</feature>
<dbReference type="InterPro" id="IPR042099">
    <property type="entry name" value="ANL_N_sf"/>
</dbReference>
<reference evidence="7" key="1">
    <citation type="journal article" date="2007" name="PLoS ONE">
        <title>The first genome sequence of an elite grapevine cultivar (Pinot noir Vitis vinifera L.): coping with a highly heterozygous genome.</title>
        <authorList>
            <person name="Velasco R."/>
            <person name="Zharkikh A."/>
            <person name="Troggio M."/>
            <person name="Cartwright D.A."/>
            <person name="Cestaro A."/>
            <person name="Pruss D."/>
            <person name="Pindo M."/>
            <person name="FitzGerald L.M."/>
            <person name="Vezzulli S."/>
            <person name="Reid J."/>
            <person name="Malacarne G."/>
            <person name="Iliev D."/>
            <person name="Coppola G."/>
            <person name="Wardell B."/>
            <person name="Micheletti D."/>
            <person name="Macalma T."/>
            <person name="Facci M."/>
            <person name="Mitchell J.T."/>
            <person name="Perazzolli M."/>
            <person name="Eldredge G."/>
            <person name="Gatto P."/>
            <person name="Oyzerski R."/>
            <person name="Moretto M."/>
            <person name="Gutin N."/>
            <person name="Stefanini M."/>
            <person name="Chen Y."/>
            <person name="Segala C."/>
            <person name="Davenport C."/>
            <person name="Dematte L."/>
            <person name="Mraz A."/>
            <person name="Battilana J."/>
            <person name="Stormo K."/>
            <person name="Costa F."/>
            <person name="Tao Q."/>
            <person name="Si-Ammour A."/>
            <person name="Harkins T."/>
            <person name="Lackey A."/>
            <person name="Perbost C."/>
            <person name="Taillon B."/>
            <person name="Stella A."/>
            <person name="Solovyev V."/>
            <person name="Fawcett J.A."/>
            <person name="Sterck L."/>
            <person name="Vandepoele K."/>
            <person name="Grando S.M."/>
            <person name="Toppo S."/>
            <person name="Moser C."/>
            <person name="Lanchbury J."/>
            <person name="Bogden R."/>
            <person name="Skolnick M."/>
            <person name="Sgaramella V."/>
            <person name="Bhatnagar S.K."/>
            <person name="Fontana P."/>
            <person name="Gutin A."/>
            <person name="Van de Peer Y."/>
            <person name="Salamini F."/>
            <person name="Viola R."/>
        </authorList>
    </citation>
    <scope>NUCLEOTIDE SEQUENCE</scope>
</reference>
<organism evidence="7">
    <name type="scientific">Vitis vinifera</name>
    <name type="common">Grape</name>
    <dbReference type="NCBI Taxonomy" id="29760"/>
    <lineage>
        <taxon>Eukaryota</taxon>
        <taxon>Viridiplantae</taxon>
        <taxon>Streptophyta</taxon>
        <taxon>Embryophyta</taxon>
        <taxon>Tracheophyta</taxon>
        <taxon>Spermatophyta</taxon>
        <taxon>Magnoliopsida</taxon>
        <taxon>eudicotyledons</taxon>
        <taxon>Gunneridae</taxon>
        <taxon>Pentapetalae</taxon>
        <taxon>rosids</taxon>
        <taxon>Vitales</taxon>
        <taxon>Vitaceae</taxon>
        <taxon>Viteae</taxon>
        <taxon>Vitis</taxon>
    </lineage>
</organism>
<keyword evidence="2" id="KW-0547">Nucleotide-binding</keyword>
<dbReference type="Pfam" id="PF00931">
    <property type="entry name" value="NB-ARC"/>
    <property type="match status" value="1"/>
</dbReference>
<dbReference type="PANTHER" id="PTHR33463">
    <property type="entry name" value="NB-ARC DOMAIN-CONTAINING PROTEIN-RELATED"/>
    <property type="match status" value="1"/>
</dbReference>
<dbReference type="SUPFAM" id="SSF52058">
    <property type="entry name" value="L domain-like"/>
    <property type="match status" value="1"/>
</dbReference>
<dbReference type="FunFam" id="3.40.50.300:FF:001091">
    <property type="entry name" value="Probable disease resistance protein At1g61300"/>
    <property type="match status" value="1"/>
</dbReference>
<keyword evidence="3" id="KW-0611">Plant defense</keyword>
<dbReference type="InterPro" id="IPR002182">
    <property type="entry name" value="NB-ARC"/>
</dbReference>
<evidence type="ECO:0000256" key="3">
    <source>
        <dbReference type="ARBA" id="ARBA00022821"/>
    </source>
</evidence>
<dbReference type="Pfam" id="PF23247">
    <property type="entry name" value="LRR_RPS2"/>
    <property type="match status" value="4"/>
</dbReference>
<dbReference type="PANTHER" id="PTHR33463:SF198">
    <property type="entry name" value="RPP4C3"/>
    <property type="match status" value="1"/>
</dbReference>
<keyword evidence="5" id="KW-0175">Coiled coil</keyword>
<dbReference type="SUPFAM" id="SSF52540">
    <property type="entry name" value="P-loop containing nucleoside triphosphate hydrolases"/>
    <property type="match status" value="1"/>
</dbReference>
<accession>A5C150</accession>
<evidence type="ECO:0000259" key="6">
    <source>
        <dbReference type="SMART" id="SM00382"/>
    </source>
</evidence>
<evidence type="ECO:0000256" key="4">
    <source>
        <dbReference type="ARBA" id="ARBA00022840"/>
    </source>
</evidence>